<dbReference type="Proteomes" id="UP000228503">
    <property type="component" value="Unassembled WGS sequence"/>
</dbReference>
<dbReference type="Gene3D" id="3.40.50.300">
    <property type="entry name" value="P-loop containing nucleotide triphosphate hydrolases"/>
    <property type="match status" value="1"/>
</dbReference>
<accession>A0A2M7U1Y9</accession>
<proteinExistence type="predicted"/>
<sequence length="210" mass="24318">MIISLIGMSSAGKTYWAKRIEEEGYLRLSCDDIIEDKLQPELSIHGYSGLADVAEWMGFPYEDYYQYTSKKYLEAEEEAMNDILNKVEKLTNGSTPKIVVDTTGSGIYTSAKVQSRLKQLTEIIYLEIPKEQKGLMAKEFIRDPKPLIWGDKFNLQPFENPKKALIRCYPDLLEYRSKQYEKLADFTIKYKDHKSNAMDADRFIRHISSS</sequence>
<name>A0A2M7U1Y9_9BACT</name>
<dbReference type="EMBL" id="PFOB01000001">
    <property type="protein sequence ID" value="PIZ64155.1"/>
    <property type="molecule type" value="Genomic_DNA"/>
</dbReference>
<comment type="caution">
    <text evidence="1">The sequence shown here is derived from an EMBL/GenBank/DDBJ whole genome shotgun (WGS) entry which is preliminary data.</text>
</comment>
<organism evidence="1 2">
    <name type="scientific">Candidatus Roizmanbacteria bacterium CG_4_10_14_0_2_um_filter_39_13</name>
    <dbReference type="NCBI Taxonomy" id="1974825"/>
    <lineage>
        <taxon>Bacteria</taxon>
        <taxon>Candidatus Roizmaniibacteriota</taxon>
    </lineage>
</organism>
<protein>
    <recommendedName>
        <fullName evidence="3">Shikimate kinase</fullName>
    </recommendedName>
</protein>
<evidence type="ECO:0000313" key="1">
    <source>
        <dbReference type="EMBL" id="PIZ64155.1"/>
    </source>
</evidence>
<gene>
    <name evidence="1" type="ORF">COY16_00135</name>
</gene>
<reference evidence="2" key="1">
    <citation type="submission" date="2017-09" db="EMBL/GenBank/DDBJ databases">
        <title>Depth-based differentiation of microbial function through sediment-hosted aquifers and enrichment of novel symbionts in the deep terrestrial subsurface.</title>
        <authorList>
            <person name="Probst A.J."/>
            <person name="Ladd B."/>
            <person name="Jarett J.K."/>
            <person name="Geller-Mcgrath D.E."/>
            <person name="Sieber C.M.K."/>
            <person name="Emerson J.B."/>
            <person name="Anantharaman K."/>
            <person name="Thomas B.C."/>
            <person name="Malmstrom R."/>
            <person name="Stieglmeier M."/>
            <person name="Klingl A."/>
            <person name="Woyke T."/>
            <person name="Ryan C.M."/>
            <person name="Banfield J.F."/>
        </authorList>
    </citation>
    <scope>NUCLEOTIDE SEQUENCE [LARGE SCALE GENOMIC DNA]</scope>
</reference>
<dbReference type="InterPro" id="IPR027417">
    <property type="entry name" value="P-loop_NTPase"/>
</dbReference>
<evidence type="ECO:0000313" key="2">
    <source>
        <dbReference type="Proteomes" id="UP000228503"/>
    </source>
</evidence>
<evidence type="ECO:0008006" key="3">
    <source>
        <dbReference type="Google" id="ProtNLM"/>
    </source>
</evidence>
<dbReference type="AlphaFoldDB" id="A0A2M7U1Y9"/>
<dbReference type="SUPFAM" id="SSF52540">
    <property type="entry name" value="P-loop containing nucleoside triphosphate hydrolases"/>
    <property type="match status" value="1"/>
</dbReference>